<dbReference type="InterPro" id="IPR040644">
    <property type="entry name" value="HydF_tetramer"/>
</dbReference>
<evidence type="ECO:0000313" key="7">
    <source>
        <dbReference type="Proteomes" id="UP000294697"/>
    </source>
</evidence>
<dbReference type="CDD" id="cd00880">
    <property type="entry name" value="Era_like"/>
    <property type="match status" value="1"/>
</dbReference>
<feature type="domain" description="G" evidence="3">
    <location>
        <begin position="12"/>
        <end position="126"/>
    </location>
</feature>
<dbReference type="GO" id="GO:0002098">
    <property type="term" value="P:tRNA wobble uridine modification"/>
    <property type="evidence" value="ECO:0007669"/>
    <property type="project" value="TreeGrafter"/>
</dbReference>
<dbReference type="SUPFAM" id="SSF52540">
    <property type="entry name" value="P-loop containing nucleoside triphosphate hydrolases"/>
    <property type="match status" value="1"/>
</dbReference>
<protein>
    <submittedName>
        <fullName evidence="6">Iron-only hydrogenase maturation protein HydF</fullName>
    </submittedName>
</protein>
<accession>A0A4R7Z5B9</accession>
<dbReference type="Gene3D" id="3.40.50.11410">
    <property type="match status" value="1"/>
</dbReference>
<dbReference type="InterPro" id="IPR041606">
    <property type="entry name" value="HydF_dimer"/>
</dbReference>
<dbReference type="EMBL" id="SODA01000005">
    <property type="protein sequence ID" value="TDW06394.1"/>
    <property type="molecule type" value="Genomic_DNA"/>
</dbReference>
<feature type="domain" description="Hydrogen maturase F tetramerization" evidence="5">
    <location>
        <begin position="281"/>
        <end position="397"/>
    </location>
</feature>
<evidence type="ECO:0000256" key="2">
    <source>
        <dbReference type="ARBA" id="ARBA00023134"/>
    </source>
</evidence>
<dbReference type="FunFam" id="3.40.50.11420:FF:000001">
    <property type="entry name" value="Hydrogenase maturation GTPase HydF"/>
    <property type="match status" value="1"/>
</dbReference>
<dbReference type="InterPro" id="IPR005225">
    <property type="entry name" value="Small_GTP-bd"/>
</dbReference>
<dbReference type="Pfam" id="PF01926">
    <property type="entry name" value="MMR_HSR1"/>
    <property type="match status" value="1"/>
</dbReference>
<dbReference type="PRINTS" id="PR00326">
    <property type="entry name" value="GTP1OBG"/>
</dbReference>
<sequence>MQETPKGNRPHIGVFGRRNAGKSSLINSLTNQDLALVSSIPGTTTDPVYKAMELLPLGPVIIIDTAGIDDTGELGELRVKKTLEVIRKTDLAVLVIDPEQKIGDYESDLLNKFSESETPVVLCLNKIDLETEKETLINKIKEEYQLQAVPVSAATGAGIENLRDQIADKMPADTEEAFIVGDLVDPGDTIVLVTPIDLAAPKGRLILPQVQTIRDVLDHDGITMVCKERELKLTLDKLKEAPKLVITDSQAFMKVDADVPEDILLTGFSVLFARYKGDLEIFLRGARRLEKLQAGDKILIAEACTHRRQADDIGTVKLPRWLRSKVGADLEFDHVSGRDYPDNLTDYDLILHCGGCMLNRKEVISRLQEADQAGIPVINYGMAIAQLHGILDRALKPFPAAYHLWLEMKDETALV</sequence>
<dbReference type="InterPro" id="IPR006073">
    <property type="entry name" value="GTP-bd"/>
</dbReference>
<dbReference type="FunFam" id="3.40.50.300:FF:002325">
    <property type="entry name" value="Hydrogenase maturation GTPase HydF"/>
    <property type="match status" value="1"/>
</dbReference>
<dbReference type="PANTHER" id="PTHR42714:SF6">
    <property type="entry name" value="TRANSLATION INITIATION FACTOR IF-2"/>
    <property type="match status" value="1"/>
</dbReference>
<dbReference type="InterPro" id="IPR023873">
    <property type="entry name" value="FeFe-hyd_GTPase_HydF"/>
</dbReference>
<evidence type="ECO:0000259" key="3">
    <source>
        <dbReference type="Pfam" id="PF01926"/>
    </source>
</evidence>
<dbReference type="RefSeq" id="WP_111570643.1">
    <property type="nucleotide sequence ID" value="NZ_QLME01000001.1"/>
</dbReference>
<name>A0A4R7Z5B9_9FIRM</name>
<dbReference type="GO" id="GO:0005525">
    <property type="term" value="F:GTP binding"/>
    <property type="evidence" value="ECO:0007669"/>
    <property type="project" value="UniProtKB-KW"/>
</dbReference>
<dbReference type="GO" id="GO:0030488">
    <property type="term" value="P:tRNA methylation"/>
    <property type="evidence" value="ECO:0007669"/>
    <property type="project" value="TreeGrafter"/>
</dbReference>
<dbReference type="Pfam" id="PF18128">
    <property type="entry name" value="HydF_dimer"/>
    <property type="match status" value="1"/>
</dbReference>
<dbReference type="InterPro" id="IPR027417">
    <property type="entry name" value="P-loop_NTPase"/>
</dbReference>
<dbReference type="Gene3D" id="3.40.50.300">
    <property type="entry name" value="P-loop containing nucleotide triphosphate hydrolases"/>
    <property type="match status" value="1"/>
</dbReference>
<gene>
    <name evidence="6" type="ORF">C8C77_10530</name>
</gene>
<dbReference type="Pfam" id="PF18133">
    <property type="entry name" value="HydF_tetramer"/>
    <property type="match status" value="1"/>
</dbReference>
<reference evidence="6 7" key="1">
    <citation type="submission" date="2019-03" db="EMBL/GenBank/DDBJ databases">
        <title>Subsurface microbial communities from deep shales in Ohio and West Virginia, USA.</title>
        <authorList>
            <person name="Wrighton K."/>
        </authorList>
    </citation>
    <scope>NUCLEOTIDE SEQUENCE [LARGE SCALE GENOMIC DNA]</scope>
    <source>
        <strain evidence="6 7">MSL9.2</strain>
    </source>
</reference>
<evidence type="ECO:0000313" key="6">
    <source>
        <dbReference type="EMBL" id="TDW06394.1"/>
    </source>
</evidence>
<dbReference type="AlphaFoldDB" id="A0A4R7Z5B9"/>
<keyword evidence="2" id="KW-0342">GTP-binding</keyword>
<comment type="caution">
    <text evidence="6">The sequence shown here is derived from an EMBL/GenBank/DDBJ whole genome shotgun (WGS) entry which is preliminary data.</text>
</comment>
<dbReference type="PANTHER" id="PTHR42714">
    <property type="entry name" value="TRNA MODIFICATION GTPASE GTPBP3"/>
    <property type="match status" value="1"/>
</dbReference>
<dbReference type="OrthoDB" id="9811338at2"/>
<evidence type="ECO:0000259" key="4">
    <source>
        <dbReference type="Pfam" id="PF18128"/>
    </source>
</evidence>
<dbReference type="Proteomes" id="UP000294697">
    <property type="component" value="Unassembled WGS sequence"/>
</dbReference>
<dbReference type="NCBIfam" id="TIGR00231">
    <property type="entry name" value="small_GTP"/>
    <property type="match status" value="1"/>
</dbReference>
<dbReference type="Gene3D" id="3.40.50.11420">
    <property type="match status" value="1"/>
</dbReference>
<proteinExistence type="predicted"/>
<organism evidence="6 7">
    <name type="scientific">Halanaerobium saccharolyticum</name>
    <dbReference type="NCBI Taxonomy" id="43595"/>
    <lineage>
        <taxon>Bacteria</taxon>
        <taxon>Bacillati</taxon>
        <taxon>Bacillota</taxon>
        <taxon>Clostridia</taxon>
        <taxon>Halanaerobiales</taxon>
        <taxon>Halanaerobiaceae</taxon>
        <taxon>Halanaerobium</taxon>
    </lineage>
</organism>
<keyword evidence="1" id="KW-0547">Nucleotide-binding</keyword>
<evidence type="ECO:0000259" key="5">
    <source>
        <dbReference type="Pfam" id="PF18133"/>
    </source>
</evidence>
<dbReference type="GO" id="GO:0005737">
    <property type="term" value="C:cytoplasm"/>
    <property type="evidence" value="ECO:0007669"/>
    <property type="project" value="TreeGrafter"/>
</dbReference>
<feature type="domain" description="Hydrogen maturase F dimerization" evidence="4">
    <location>
        <begin position="179"/>
        <end position="277"/>
    </location>
</feature>
<evidence type="ECO:0000256" key="1">
    <source>
        <dbReference type="ARBA" id="ARBA00022741"/>
    </source>
</evidence>
<dbReference type="NCBIfam" id="TIGR03918">
    <property type="entry name" value="GTP_HydF"/>
    <property type="match status" value="1"/>
</dbReference>